<dbReference type="RefSeq" id="WP_188553885.1">
    <property type="nucleotide sequence ID" value="NZ_BMGT01000002.1"/>
</dbReference>
<comment type="caution">
    <text evidence="1">The sequence shown here is derived from an EMBL/GenBank/DDBJ whole genome shotgun (WGS) entry which is preliminary data.</text>
</comment>
<dbReference type="EMBL" id="BMGT01000002">
    <property type="protein sequence ID" value="GGG76160.1"/>
    <property type="molecule type" value="Genomic_DNA"/>
</dbReference>
<gene>
    <name evidence="1" type="ORF">GCM10011585_18810</name>
</gene>
<protein>
    <submittedName>
        <fullName evidence="1">Uncharacterized protein</fullName>
    </submittedName>
</protein>
<accession>A0A917HDV9</accession>
<name>A0A917HDV9_9BACT</name>
<dbReference type="Proteomes" id="UP000647241">
    <property type="component" value="Unassembled WGS sequence"/>
</dbReference>
<dbReference type="InterPro" id="IPR029058">
    <property type="entry name" value="AB_hydrolase_fold"/>
</dbReference>
<evidence type="ECO:0000313" key="2">
    <source>
        <dbReference type="Proteomes" id="UP000647241"/>
    </source>
</evidence>
<sequence length="316" mass="34667">MADLHRGVVVYSKSAKFVPSVAGRQKPSPWFGILPSILTIAFLSALPCLGMPFEQQAAEAAPLPAIAATLPSASALTTDPETLPLHTPAVNEAPATSPVIVIGFLGGRVAKDNVIHREVQLAMHLRQKHPVGVDAEVFQNSHGQRAFRRILHLLDTNHDGTLSLAEKQHARIIIYGHSWGASETVTMARELQDDKIPVLLTILVDRVSKIGEGDPRIPSNVAQAVNFYQLDGMLHGRPTIRAVDPTKTQIIGNYQLDYKDTHVDCDKYPWYARLFMGPHIEIENDPRVWNQVEALISAKLPPQKDTTTATLTSPSE</sequence>
<keyword evidence="2" id="KW-1185">Reference proteome</keyword>
<reference evidence="1" key="1">
    <citation type="journal article" date="2014" name="Int. J. Syst. Evol. Microbiol.">
        <title>Complete genome sequence of Corynebacterium casei LMG S-19264T (=DSM 44701T), isolated from a smear-ripened cheese.</title>
        <authorList>
            <consortium name="US DOE Joint Genome Institute (JGI-PGF)"/>
            <person name="Walter F."/>
            <person name="Albersmeier A."/>
            <person name="Kalinowski J."/>
            <person name="Ruckert C."/>
        </authorList>
    </citation>
    <scope>NUCLEOTIDE SEQUENCE</scope>
    <source>
        <strain evidence="1">CGMCC 1.12997</strain>
    </source>
</reference>
<dbReference type="SUPFAM" id="SSF53474">
    <property type="entry name" value="alpha/beta-Hydrolases"/>
    <property type="match status" value="1"/>
</dbReference>
<evidence type="ECO:0000313" key="1">
    <source>
        <dbReference type="EMBL" id="GGG76160.1"/>
    </source>
</evidence>
<dbReference type="AlphaFoldDB" id="A0A917HDV9"/>
<proteinExistence type="predicted"/>
<organism evidence="1 2">
    <name type="scientific">Edaphobacter dinghuensis</name>
    <dbReference type="NCBI Taxonomy" id="1560005"/>
    <lineage>
        <taxon>Bacteria</taxon>
        <taxon>Pseudomonadati</taxon>
        <taxon>Acidobacteriota</taxon>
        <taxon>Terriglobia</taxon>
        <taxon>Terriglobales</taxon>
        <taxon>Acidobacteriaceae</taxon>
        <taxon>Edaphobacter</taxon>
    </lineage>
</organism>
<reference evidence="1" key="2">
    <citation type="submission" date="2020-09" db="EMBL/GenBank/DDBJ databases">
        <authorList>
            <person name="Sun Q."/>
            <person name="Zhou Y."/>
        </authorList>
    </citation>
    <scope>NUCLEOTIDE SEQUENCE</scope>
    <source>
        <strain evidence="1">CGMCC 1.12997</strain>
    </source>
</reference>